<feature type="region of interest" description="Disordered" evidence="1">
    <location>
        <begin position="27"/>
        <end position="46"/>
    </location>
</feature>
<organism evidence="2 3">
    <name type="scientific">Phaeosphaeria nodorum (strain SN15 / ATCC MYA-4574 / FGSC 10173)</name>
    <name type="common">Glume blotch fungus</name>
    <name type="synonym">Parastagonospora nodorum</name>
    <dbReference type="NCBI Taxonomy" id="321614"/>
    <lineage>
        <taxon>Eukaryota</taxon>
        <taxon>Fungi</taxon>
        <taxon>Dikarya</taxon>
        <taxon>Ascomycota</taxon>
        <taxon>Pezizomycotina</taxon>
        <taxon>Dothideomycetes</taxon>
        <taxon>Pleosporomycetidae</taxon>
        <taxon>Pleosporales</taxon>
        <taxon>Pleosporineae</taxon>
        <taxon>Phaeosphaeriaceae</taxon>
        <taxon>Parastagonospora</taxon>
    </lineage>
</organism>
<feature type="compositionally biased region" description="Polar residues" evidence="1">
    <location>
        <begin position="35"/>
        <end position="46"/>
    </location>
</feature>
<accession>A0A7U2F7I6</accession>
<dbReference type="AlphaFoldDB" id="A0A7U2F7I6"/>
<gene>
    <name evidence="2" type="ORF">JI435_414720</name>
</gene>
<dbReference type="Proteomes" id="UP000663193">
    <property type="component" value="Chromosome 10"/>
</dbReference>
<protein>
    <submittedName>
        <fullName evidence="2">Uncharacterized protein</fullName>
    </submittedName>
</protein>
<evidence type="ECO:0000313" key="3">
    <source>
        <dbReference type="Proteomes" id="UP000663193"/>
    </source>
</evidence>
<proteinExistence type="predicted"/>
<dbReference type="EMBL" id="CP069032">
    <property type="protein sequence ID" value="QRD00188.1"/>
    <property type="molecule type" value="Genomic_DNA"/>
</dbReference>
<sequence length="46" mass="5623">MQWSHELRNQAYIRRLSRQLQLETNQYHRIRTSDRSTIAQNPSTTH</sequence>
<name>A0A7U2F7I6_PHANO</name>
<dbReference type="VEuPathDB" id="FungiDB:JI435_414720"/>
<evidence type="ECO:0000256" key="1">
    <source>
        <dbReference type="SAM" id="MobiDB-lite"/>
    </source>
</evidence>
<evidence type="ECO:0000313" key="2">
    <source>
        <dbReference type="EMBL" id="QRD00188.1"/>
    </source>
</evidence>
<keyword evidence="3" id="KW-1185">Reference proteome</keyword>
<reference evidence="3" key="1">
    <citation type="journal article" date="2021" name="BMC Genomics">
        <title>Chromosome-level genome assembly and manually-curated proteome of model necrotroph Parastagonospora nodorum Sn15 reveals a genome-wide trove of candidate effector homologs, and redundancy of virulence-related functions within an accessory chromosome.</title>
        <authorList>
            <person name="Bertazzoni S."/>
            <person name="Jones D.A.B."/>
            <person name="Phan H.T."/>
            <person name="Tan K.-C."/>
            <person name="Hane J.K."/>
        </authorList>
    </citation>
    <scope>NUCLEOTIDE SEQUENCE [LARGE SCALE GENOMIC DNA]</scope>
    <source>
        <strain evidence="3">SN15 / ATCC MYA-4574 / FGSC 10173)</strain>
    </source>
</reference>